<dbReference type="AlphaFoldDB" id="A0AAP2G4M3"/>
<dbReference type="InterPro" id="IPR023614">
    <property type="entry name" value="Porin_dom_sf"/>
</dbReference>
<dbReference type="Gene3D" id="2.40.160.10">
    <property type="entry name" value="Porin"/>
    <property type="match status" value="1"/>
</dbReference>
<name>A0AAP2G4M3_9BACT</name>
<keyword evidence="2" id="KW-1185">Reference proteome</keyword>
<gene>
    <name evidence="1" type="ORF">KI659_11635</name>
</gene>
<dbReference type="Proteomes" id="UP001319104">
    <property type="component" value="Unassembled WGS sequence"/>
</dbReference>
<organism evidence="1 2">
    <name type="scientific">Litoribacter ruber</name>
    <dbReference type="NCBI Taxonomy" id="702568"/>
    <lineage>
        <taxon>Bacteria</taxon>
        <taxon>Pseudomonadati</taxon>
        <taxon>Bacteroidota</taxon>
        <taxon>Cytophagia</taxon>
        <taxon>Cytophagales</taxon>
        <taxon>Cyclobacteriaceae</taxon>
        <taxon>Litoribacter</taxon>
    </lineage>
</organism>
<proteinExistence type="predicted"/>
<dbReference type="SUPFAM" id="SSF56935">
    <property type="entry name" value="Porins"/>
    <property type="match status" value="1"/>
</dbReference>
<evidence type="ECO:0008006" key="3">
    <source>
        <dbReference type="Google" id="ProtNLM"/>
    </source>
</evidence>
<comment type="caution">
    <text evidence="1">The sequence shown here is derived from an EMBL/GenBank/DDBJ whole genome shotgun (WGS) entry which is preliminary data.</text>
</comment>
<dbReference type="EMBL" id="JAHCMY010000006">
    <property type="protein sequence ID" value="MBS9524660.1"/>
    <property type="molecule type" value="Genomic_DNA"/>
</dbReference>
<sequence>MAVCAYAQDGRETRKVIDTLTYETQSGLPIAASKIYFTDSKFTISGYGESNFINYLGPKNTQSEDLELYMTNMQRFVAYAAYKPKKWLVLYAEIFAEYMMDGGRERKFEFMPEIFADFLISPKFNLRLGTHQATIGYLNNSDEPVMFYTVNRPEVERIIIPSTWIDLGIMTYGRINNDLKWSASIYQGLDPTLLNGATWIRRGRDEALRFNLNGYTFNPSLKYTGLKDTELAVNGILASMSQDGIRSNTHILSSYVRHNYGNWSFMALGAIGGTDNTQGLFELTQAYSPDNTGQVLGRNVYGYYAEVGYDILPFLGVNKSKARDKNSFLIKPSELKLPIFVRYERLDTHAQISPELMGQPFFQSDLTAITVGANFNPRRNVVMKTNYQFRNNRSALADGVYEGDRFEFGLGFIF</sequence>
<evidence type="ECO:0000313" key="1">
    <source>
        <dbReference type="EMBL" id="MBS9524660.1"/>
    </source>
</evidence>
<evidence type="ECO:0000313" key="2">
    <source>
        <dbReference type="Proteomes" id="UP001319104"/>
    </source>
</evidence>
<reference evidence="1 2" key="1">
    <citation type="submission" date="2021-05" db="EMBL/GenBank/DDBJ databases">
        <authorList>
            <person name="Zhang Z.D."/>
            <person name="Osman G."/>
        </authorList>
    </citation>
    <scope>NUCLEOTIDE SEQUENCE [LARGE SCALE GENOMIC DNA]</scope>
    <source>
        <strain evidence="1 2">KCTC 32217</strain>
    </source>
</reference>
<protein>
    <recommendedName>
        <fullName evidence="3">Porin</fullName>
    </recommendedName>
</protein>
<accession>A0AAP2G4M3</accession>
<dbReference type="RefSeq" id="WP_213945525.1">
    <property type="nucleotide sequence ID" value="NZ_JAHCMY010000006.1"/>
</dbReference>